<dbReference type="CDD" id="cd00303">
    <property type="entry name" value="retropepsin_like"/>
    <property type="match status" value="1"/>
</dbReference>
<evidence type="ECO:0000313" key="2">
    <source>
        <dbReference type="Proteomes" id="UP000271889"/>
    </source>
</evidence>
<reference evidence="1 2" key="1">
    <citation type="submission" date="2018-11" db="EMBL/GenBank/DDBJ databases">
        <authorList>
            <consortium name="Pathogen Informatics"/>
        </authorList>
    </citation>
    <scope>NUCLEOTIDE SEQUENCE [LARGE SCALE GENOMIC DNA]</scope>
</reference>
<gene>
    <name evidence="1" type="ORF">CGOC_LOCUS280</name>
</gene>
<feature type="non-terminal residue" evidence="1">
    <location>
        <position position="525"/>
    </location>
</feature>
<dbReference type="OrthoDB" id="5868531at2759"/>
<organism evidence="1 2">
    <name type="scientific">Cylicostephanus goldi</name>
    <name type="common">Nematode worm</name>
    <dbReference type="NCBI Taxonomy" id="71465"/>
    <lineage>
        <taxon>Eukaryota</taxon>
        <taxon>Metazoa</taxon>
        <taxon>Ecdysozoa</taxon>
        <taxon>Nematoda</taxon>
        <taxon>Chromadorea</taxon>
        <taxon>Rhabditida</taxon>
        <taxon>Rhabditina</taxon>
        <taxon>Rhabditomorpha</taxon>
        <taxon>Strongyloidea</taxon>
        <taxon>Strongylidae</taxon>
        <taxon>Cylicostephanus</taxon>
    </lineage>
</organism>
<dbReference type="AlphaFoldDB" id="A0A3P6RHV0"/>
<dbReference type="GO" id="GO:0004190">
    <property type="term" value="F:aspartic-type endopeptidase activity"/>
    <property type="evidence" value="ECO:0007669"/>
    <property type="project" value="InterPro"/>
</dbReference>
<dbReference type="InterPro" id="IPR043502">
    <property type="entry name" value="DNA/RNA_pol_sf"/>
</dbReference>
<dbReference type="PANTHER" id="PTHR24559:SF444">
    <property type="entry name" value="REVERSE TRANSCRIPTASE DOMAIN-CONTAINING PROTEIN"/>
    <property type="match status" value="1"/>
</dbReference>
<dbReference type="InterPro" id="IPR021109">
    <property type="entry name" value="Peptidase_aspartic_dom_sf"/>
</dbReference>
<accession>A0A3P6RHV0</accession>
<proteinExistence type="predicted"/>
<dbReference type="InterPro" id="IPR053134">
    <property type="entry name" value="RNA-dir_DNA_polymerase"/>
</dbReference>
<keyword evidence="2" id="KW-1185">Reference proteome</keyword>
<dbReference type="EMBL" id="UYRV01000367">
    <property type="protein sequence ID" value="VDK44174.1"/>
    <property type="molecule type" value="Genomic_DNA"/>
</dbReference>
<dbReference type="InterPro" id="IPR001969">
    <property type="entry name" value="Aspartic_peptidase_AS"/>
</dbReference>
<dbReference type="GO" id="GO:0006508">
    <property type="term" value="P:proteolysis"/>
    <property type="evidence" value="ECO:0007669"/>
    <property type="project" value="InterPro"/>
</dbReference>
<sequence length="525" mass="58422">MNGLQYLLPPAMMFDGKARPFLFGPPSLFIEDSRQSLEQSRQKRGLFDDALSHVQDAVKRTAETAASTMIELATTLATKKTKNKKARVNLEHGNLFREGPWQPVMALLDSGSSVSYARRSELVALGVKLDTWKAVRITAKAANGTGLALFGPFPFRIFLTKTFFVSHSLYMAEDKDCPAPVLLGSDFITRLNQQGYALTIDFHRNTVTIGTKSFQLIRPTDITPEVAPVSNVMTVPTLNQGPYKVRLSQDTTLSRRTNNIVPAVIVGYFSTQPADFLIEDNFRPFPELYIVGRSLVTPNFDGACSVLIMNPSNSNIFLYKGMHIASATRLPECPAEIHGVDQYKGVCRVDLYGDAQFSGVTSPEADWETRMPRFPLSASETHDVVSEIDFSSSVLPPADLEILKDLLRSHSKAFVGPDGQLGQYNGPIRHRIDLVENAEIPARKIYRVPLEKRAEIERQILEMLKNGIIRESTSPFCAPIVLVRKKDAASWRFTIDFRGLNAITRAQQSILPNIQDIVDLCANQC</sequence>
<dbReference type="SUPFAM" id="SSF56672">
    <property type="entry name" value="DNA/RNA polymerases"/>
    <property type="match status" value="1"/>
</dbReference>
<protein>
    <recommendedName>
        <fullName evidence="3">Peptidase A2 domain-containing protein</fullName>
    </recommendedName>
</protein>
<name>A0A3P6RHV0_CYLGO</name>
<evidence type="ECO:0008006" key="3">
    <source>
        <dbReference type="Google" id="ProtNLM"/>
    </source>
</evidence>
<dbReference type="Proteomes" id="UP000271889">
    <property type="component" value="Unassembled WGS sequence"/>
</dbReference>
<evidence type="ECO:0000313" key="1">
    <source>
        <dbReference type="EMBL" id="VDK44174.1"/>
    </source>
</evidence>
<dbReference type="Gene3D" id="3.10.10.10">
    <property type="entry name" value="HIV Type 1 Reverse Transcriptase, subunit A, domain 1"/>
    <property type="match status" value="1"/>
</dbReference>
<dbReference type="Gene3D" id="2.40.70.10">
    <property type="entry name" value="Acid Proteases"/>
    <property type="match status" value="1"/>
</dbReference>
<dbReference type="PROSITE" id="PS00141">
    <property type="entry name" value="ASP_PROTEASE"/>
    <property type="match status" value="1"/>
</dbReference>
<dbReference type="PANTHER" id="PTHR24559">
    <property type="entry name" value="TRANSPOSON TY3-I GAG-POL POLYPROTEIN"/>
    <property type="match status" value="1"/>
</dbReference>